<sequence>MDKGLTIDGLIISGLKQIRDERGAVFHYLRSTDPSFKGFGEAYYSKINEGVIKGWKLHRSVYQNFCVPYGAIKLVIYDNRAGSVSEGCIDEIILNDDLNYSLLSMPPGLWYSFKCVSKNFALLANIIDQTHFYGESENLPLDTSLIKYDWSK</sequence>
<dbReference type="InterPro" id="IPR014710">
    <property type="entry name" value="RmlC-like_jellyroll"/>
</dbReference>
<evidence type="ECO:0000313" key="2">
    <source>
        <dbReference type="Proteomes" id="UP001214530"/>
    </source>
</evidence>
<name>A0AAJ5WBE8_9SPHI</name>
<dbReference type="SUPFAM" id="SSF51182">
    <property type="entry name" value="RmlC-like cupins"/>
    <property type="match status" value="1"/>
</dbReference>
<dbReference type="Gene3D" id="2.60.120.10">
    <property type="entry name" value="Jelly Rolls"/>
    <property type="match status" value="1"/>
</dbReference>
<dbReference type="Proteomes" id="UP001214530">
    <property type="component" value="Chromosome"/>
</dbReference>
<protein>
    <submittedName>
        <fullName evidence="1">dTDP-4-dehydrorhamnose 3,5-epimerase family protein</fullName>
    </submittedName>
</protein>
<reference evidence="1" key="1">
    <citation type="submission" date="2023-03" db="EMBL/GenBank/DDBJ databases">
        <title>Andean soil-derived lignocellulolytic bacterial consortium as a source of novel taxa and putative plastic-active enzymes.</title>
        <authorList>
            <person name="Diaz-Garcia L."/>
            <person name="Chuvochina M."/>
            <person name="Feuerriegel G."/>
            <person name="Bunk B."/>
            <person name="Sproer C."/>
            <person name="Streit W.R."/>
            <person name="Rodriguez L.M."/>
            <person name="Overmann J."/>
            <person name="Jimenez D.J."/>
        </authorList>
    </citation>
    <scope>NUCLEOTIDE SEQUENCE</scope>
    <source>
        <strain evidence="1">MAG 3858</strain>
    </source>
</reference>
<organism evidence="1 2">
    <name type="scientific">Candidatus Pedobacter colombiensis</name>
    <dbReference type="NCBI Taxonomy" id="3121371"/>
    <lineage>
        <taxon>Bacteria</taxon>
        <taxon>Pseudomonadati</taxon>
        <taxon>Bacteroidota</taxon>
        <taxon>Sphingobacteriia</taxon>
        <taxon>Sphingobacteriales</taxon>
        <taxon>Sphingobacteriaceae</taxon>
        <taxon>Pedobacter</taxon>
    </lineage>
</organism>
<accession>A0AAJ5WBE8</accession>
<dbReference type="EMBL" id="CP119313">
    <property type="protein sequence ID" value="WEK19677.1"/>
    <property type="molecule type" value="Genomic_DNA"/>
</dbReference>
<dbReference type="AlphaFoldDB" id="A0AAJ5WBE8"/>
<evidence type="ECO:0000313" key="1">
    <source>
        <dbReference type="EMBL" id="WEK19677.1"/>
    </source>
</evidence>
<proteinExistence type="predicted"/>
<gene>
    <name evidence="1" type="ORF">P0Y49_00715</name>
</gene>
<dbReference type="InterPro" id="IPR011051">
    <property type="entry name" value="RmlC_Cupin_sf"/>
</dbReference>